<dbReference type="CDD" id="cd01335">
    <property type="entry name" value="Radical_SAM"/>
    <property type="match status" value="1"/>
</dbReference>
<dbReference type="NCBIfam" id="TIGR02666">
    <property type="entry name" value="moaA"/>
    <property type="match status" value="1"/>
</dbReference>
<sequence length="336" mass="37022">MSTLFHLPLAPASATRDERAQPRAVRLSLTDRCDLACLYCRPNRHDGYLERRLDLDAWATMAAGLVRAGVRRVRLTGGEPLLHRDVVQVIERLAALPLEDLALTTNATRLAKLARPLRDAGLRRITVSLDTLDAERFARLTRGGDLDTVLAGIDAACAAGFDEVKLNAVVLRGENDEELPELLRYAWDRGIVPRFLEVMLIGEGATMRDRVVPAAEMRARLAEWLVDETPVREQDRGPARYVRARHDARLKVGFISGTSDTYCKGCDRLRVSSDGTLRPCLATNDGLSAEDAARAGDEIRIDTLVHEAWKMKPDGETFRGCTEESAASVSIRAIGG</sequence>
<dbReference type="SUPFAM" id="SSF102114">
    <property type="entry name" value="Radical SAM enzymes"/>
    <property type="match status" value="1"/>
</dbReference>
<keyword evidence="2" id="KW-0004">4Fe-4S</keyword>
<evidence type="ECO:0000256" key="5">
    <source>
        <dbReference type="ARBA" id="ARBA00022741"/>
    </source>
</evidence>
<dbReference type="InterPro" id="IPR058240">
    <property type="entry name" value="rSAM_sf"/>
</dbReference>
<dbReference type="SFLD" id="SFLDG01067">
    <property type="entry name" value="SPASM/twitch_domain_containing"/>
    <property type="match status" value="1"/>
</dbReference>
<evidence type="ECO:0000313" key="12">
    <source>
        <dbReference type="EMBL" id="WXA97417.1"/>
    </source>
</evidence>
<name>A0ABZ2KIK3_9BACT</name>
<evidence type="ECO:0000256" key="8">
    <source>
        <dbReference type="ARBA" id="ARBA00023134"/>
    </source>
</evidence>
<dbReference type="Pfam" id="PF04055">
    <property type="entry name" value="Radical_SAM"/>
    <property type="match status" value="1"/>
</dbReference>
<dbReference type="Proteomes" id="UP001379533">
    <property type="component" value="Chromosome"/>
</dbReference>
<keyword evidence="4" id="KW-0479">Metal-binding</keyword>
<reference evidence="12 13" key="1">
    <citation type="submission" date="2021-12" db="EMBL/GenBank/DDBJ databases">
        <title>Discovery of the Pendulisporaceae a myxobacterial family with distinct sporulation behavior and unique specialized metabolism.</title>
        <authorList>
            <person name="Garcia R."/>
            <person name="Popoff A."/>
            <person name="Bader C.D."/>
            <person name="Loehr J."/>
            <person name="Walesch S."/>
            <person name="Walt C."/>
            <person name="Boldt J."/>
            <person name="Bunk B."/>
            <person name="Haeckl F.J.F.P.J."/>
            <person name="Gunesch A.P."/>
            <person name="Birkelbach J."/>
            <person name="Nuebel U."/>
            <person name="Pietschmann T."/>
            <person name="Bach T."/>
            <person name="Mueller R."/>
        </authorList>
    </citation>
    <scope>NUCLEOTIDE SEQUENCE [LARGE SCALE GENOMIC DNA]</scope>
    <source>
        <strain evidence="12 13">MSr12523</strain>
    </source>
</reference>
<evidence type="ECO:0000256" key="1">
    <source>
        <dbReference type="ARBA" id="ARBA00001966"/>
    </source>
</evidence>
<dbReference type="InterPro" id="IPR006638">
    <property type="entry name" value="Elp3/MiaA/NifB-like_rSAM"/>
</dbReference>
<dbReference type="RefSeq" id="WP_394848035.1">
    <property type="nucleotide sequence ID" value="NZ_CP089982.1"/>
</dbReference>
<proteinExistence type="predicted"/>
<evidence type="ECO:0000256" key="3">
    <source>
        <dbReference type="ARBA" id="ARBA00022691"/>
    </source>
</evidence>
<dbReference type="GO" id="GO:0061798">
    <property type="term" value="F:GTP 3',8'-cyclase activity"/>
    <property type="evidence" value="ECO:0007669"/>
    <property type="project" value="UniProtKB-EC"/>
</dbReference>
<dbReference type="SFLD" id="SFLDS00029">
    <property type="entry name" value="Radical_SAM"/>
    <property type="match status" value="1"/>
</dbReference>
<feature type="domain" description="Radical SAM core" evidence="11">
    <location>
        <begin position="19"/>
        <end position="239"/>
    </location>
</feature>
<evidence type="ECO:0000256" key="9">
    <source>
        <dbReference type="ARBA" id="ARBA00023150"/>
    </source>
</evidence>
<dbReference type="SMART" id="SM00729">
    <property type="entry name" value="Elp3"/>
    <property type="match status" value="1"/>
</dbReference>
<dbReference type="PANTHER" id="PTHR22960">
    <property type="entry name" value="MOLYBDOPTERIN COFACTOR SYNTHESIS PROTEIN A"/>
    <property type="match status" value="1"/>
</dbReference>
<dbReference type="Pfam" id="PF06463">
    <property type="entry name" value="Mob_synth_C"/>
    <property type="match status" value="1"/>
</dbReference>
<keyword evidence="5" id="KW-0547">Nucleotide-binding</keyword>
<dbReference type="InterPro" id="IPR013483">
    <property type="entry name" value="MoaA"/>
</dbReference>
<keyword evidence="9" id="KW-0501">Molybdenum cofactor biosynthesis</keyword>
<dbReference type="SFLD" id="SFLDG01386">
    <property type="entry name" value="main_SPASM_domain-containing"/>
    <property type="match status" value="1"/>
</dbReference>
<keyword evidence="10 12" id="KW-0456">Lyase</keyword>
<comment type="cofactor">
    <cofactor evidence="1">
        <name>[4Fe-4S] cluster</name>
        <dbReference type="ChEBI" id="CHEBI:49883"/>
    </cofactor>
</comment>
<evidence type="ECO:0000313" key="13">
    <source>
        <dbReference type="Proteomes" id="UP001379533"/>
    </source>
</evidence>
<dbReference type="Gene3D" id="3.20.20.70">
    <property type="entry name" value="Aldolase class I"/>
    <property type="match status" value="1"/>
</dbReference>
<keyword evidence="13" id="KW-1185">Reference proteome</keyword>
<dbReference type="InterPro" id="IPR013785">
    <property type="entry name" value="Aldolase_TIM"/>
</dbReference>
<organism evidence="12 13">
    <name type="scientific">Pendulispora brunnea</name>
    <dbReference type="NCBI Taxonomy" id="2905690"/>
    <lineage>
        <taxon>Bacteria</taxon>
        <taxon>Pseudomonadati</taxon>
        <taxon>Myxococcota</taxon>
        <taxon>Myxococcia</taxon>
        <taxon>Myxococcales</taxon>
        <taxon>Sorangiineae</taxon>
        <taxon>Pendulisporaceae</taxon>
        <taxon>Pendulispora</taxon>
    </lineage>
</organism>
<dbReference type="EMBL" id="CP089982">
    <property type="protein sequence ID" value="WXA97417.1"/>
    <property type="molecule type" value="Genomic_DNA"/>
</dbReference>
<evidence type="ECO:0000256" key="10">
    <source>
        <dbReference type="ARBA" id="ARBA00023239"/>
    </source>
</evidence>
<gene>
    <name evidence="12" type="primary">moaA</name>
    <name evidence="12" type="ORF">LZC95_11290</name>
</gene>
<dbReference type="SFLD" id="SFLDG01383">
    <property type="entry name" value="cyclic_pyranopterin_phosphate"/>
    <property type="match status" value="1"/>
</dbReference>
<dbReference type="InterPro" id="IPR050105">
    <property type="entry name" value="MoCo_biosynth_MoaA/MoaC"/>
</dbReference>
<keyword evidence="7" id="KW-0411">Iron-sulfur</keyword>
<keyword evidence="6" id="KW-0408">Iron</keyword>
<keyword evidence="3" id="KW-0949">S-adenosyl-L-methionine</keyword>
<dbReference type="InterPro" id="IPR040064">
    <property type="entry name" value="MoaA-like"/>
</dbReference>
<evidence type="ECO:0000256" key="7">
    <source>
        <dbReference type="ARBA" id="ARBA00023014"/>
    </source>
</evidence>
<evidence type="ECO:0000259" key="11">
    <source>
        <dbReference type="PROSITE" id="PS51918"/>
    </source>
</evidence>
<evidence type="ECO:0000256" key="6">
    <source>
        <dbReference type="ARBA" id="ARBA00023004"/>
    </source>
</evidence>
<evidence type="ECO:0000256" key="2">
    <source>
        <dbReference type="ARBA" id="ARBA00022485"/>
    </source>
</evidence>
<dbReference type="PROSITE" id="PS51918">
    <property type="entry name" value="RADICAL_SAM"/>
    <property type="match status" value="1"/>
</dbReference>
<protein>
    <submittedName>
        <fullName evidence="12">GTP 3',8-cyclase MoaA</fullName>
        <ecNumber evidence="12">4.1.99.22</ecNumber>
    </submittedName>
</protein>
<keyword evidence="8" id="KW-0342">GTP-binding</keyword>
<accession>A0ABZ2KIK3</accession>
<dbReference type="InterPro" id="IPR007197">
    <property type="entry name" value="rSAM"/>
</dbReference>
<evidence type="ECO:0000256" key="4">
    <source>
        <dbReference type="ARBA" id="ARBA00022723"/>
    </source>
</evidence>
<dbReference type="EC" id="4.1.99.22" evidence="12"/>
<dbReference type="PANTHER" id="PTHR22960:SF0">
    <property type="entry name" value="MOLYBDENUM COFACTOR BIOSYNTHESIS PROTEIN 1"/>
    <property type="match status" value="1"/>
</dbReference>
<dbReference type="InterPro" id="IPR010505">
    <property type="entry name" value="MoaA_twitch"/>
</dbReference>